<accession>D2QW38</accession>
<dbReference type="EMBL" id="CP001848">
    <property type="protein sequence ID" value="ADB15913.1"/>
    <property type="molecule type" value="Genomic_DNA"/>
</dbReference>
<protein>
    <submittedName>
        <fullName evidence="3">Uncharacterized protein</fullName>
    </submittedName>
</protein>
<dbReference type="HOGENOM" id="CLU_289651_0_0_0"/>
<feature type="region of interest" description="Disordered" evidence="2">
    <location>
        <begin position="79"/>
        <end position="108"/>
    </location>
</feature>
<gene>
    <name evidence="3" type="ordered locus">Psta_1235</name>
</gene>
<dbReference type="Proteomes" id="UP000001887">
    <property type="component" value="Chromosome"/>
</dbReference>
<keyword evidence="4" id="KW-1185">Reference proteome</keyword>
<proteinExistence type="predicted"/>
<evidence type="ECO:0000256" key="1">
    <source>
        <dbReference type="SAM" id="Coils"/>
    </source>
</evidence>
<evidence type="ECO:0000256" key="2">
    <source>
        <dbReference type="SAM" id="MobiDB-lite"/>
    </source>
</evidence>
<evidence type="ECO:0000313" key="4">
    <source>
        <dbReference type="Proteomes" id="UP000001887"/>
    </source>
</evidence>
<feature type="coiled-coil region" evidence="1">
    <location>
        <begin position="297"/>
        <end position="324"/>
    </location>
</feature>
<dbReference type="KEGG" id="psl:Psta_1235"/>
<evidence type="ECO:0000313" key="3">
    <source>
        <dbReference type="EMBL" id="ADB15913.1"/>
    </source>
</evidence>
<sequence>MSVTVEQPKGLALALGMSPPPSGKVEKVVDVDRLEWEKERLERSIEDYSPHVSEKRPDFERRVLGRDDYERLVSVRQQLEEAKRPQPVREDAPVETAPKKNDKEKRTAWRKANSEFHPFKLLGERLKEKESAPGKGAEIMAKFDLAMTKADEFDYDAGIALLGEAIVLAKAAQVEIEREKVLAQQFATEKEEEHKALFDFVVIVEDKEYGFDTDTDAENFYLANTIAEGSSGTLVKSDKLKKMEKAITECAERKRALQAKGATIDEIVSTVYKNIPEALWPDDVVKEVALYKSVTAQIEAEKGIEEAENALKSLSETTETVETVVGIAESGIDFLKEKFGEHNEKFKQAMEVMGTFAKGISLTNSMLGAGAEGLSSGESAMELEELKDNPVKEKILEFERNKAIVTCVNGLVGAGLGFASDWVPVLGAVVSGKDMLLEVAKAGYYFKNTLNLKVLEKGAKTDPRSAALLPLARLAREQKIALAESALKAVSSALETAGKATELSVVASPIGAGLSTAGTVISIGTTAFITGINWSDAAKAAKLIADAAGPPPLRRAQVEVMKFSSKYAKVAICHLAMKERDAWAIGHLENMGLGRTDIDHPQTSSKLLREYMALKGGGILGDEQGEDQETFGESIIGKAGKKIAEGAEWVRDKIVGRDKSIVYNPAWRADLVDLSIAGWKEVHKQAIAAGWYDSRPNLEGALATYEQARQAYSDANPDDNEACIAASTALVTALETLQSEINDIEPVANDRTTEHSGMKAFLFEWWRLAGERRDSAAETRSRYIDYKAFPGLEGEALELAKKDVLEKAVEAAVIDQKRKRDARTAEITRLWDAYEITTPYVKCKLLEFPSKIEAGMFRDYNLNFGEPEKRQLEPEVNQLREMVISRLVSELIASPDDQLRRNFVASAMTAEKIVAEALRAACQRLFEAKNPPTRMWTPKPADIVLDGRVWQRVMSEAETREGGWAKPGATGFTKLLEAYQTGVRDFEIEQNRKPVNPTALEQKRGLLLGAIDAVEKAFKGFRPVTAQKFFHPGLITYRDGIVELCVAARIKYSTSLLG</sequence>
<name>D2QW38_PIRSD</name>
<feature type="region of interest" description="Disordered" evidence="2">
    <location>
        <begin position="1"/>
        <end position="24"/>
    </location>
</feature>
<organism evidence="3 4">
    <name type="scientific">Pirellula staleyi (strain ATCC 27377 / DSM 6068 / ICPB 4128)</name>
    <name type="common">Pirella staleyi</name>
    <dbReference type="NCBI Taxonomy" id="530564"/>
    <lineage>
        <taxon>Bacteria</taxon>
        <taxon>Pseudomonadati</taxon>
        <taxon>Planctomycetota</taxon>
        <taxon>Planctomycetia</taxon>
        <taxon>Pirellulales</taxon>
        <taxon>Pirellulaceae</taxon>
        <taxon>Pirellula</taxon>
    </lineage>
</organism>
<keyword evidence="1" id="KW-0175">Coiled coil</keyword>
<reference evidence="3 4" key="1">
    <citation type="journal article" date="2009" name="Stand. Genomic Sci.">
        <title>Complete genome sequence of Pirellula staleyi type strain (ATCC 27377).</title>
        <authorList>
            <person name="Clum A."/>
            <person name="Tindall B.J."/>
            <person name="Sikorski J."/>
            <person name="Ivanova N."/>
            <person name="Mavrommatis K."/>
            <person name="Lucas S."/>
            <person name="Glavina del Rio T."/>
            <person name="Nolan M."/>
            <person name="Chen F."/>
            <person name="Tice H."/>
            <person name="Pitluck S."/>
            <person name="Cheng J.F."/>
            <person name="Chertkov O."/>
            <person name="Brettin T."/>
            <person name="Han C."/>
            <person name="Detter J.C."/>
            <person name="Kuske C."/>
            <person name="Bruce D."/>
            <person name="Goodwin L."/>
            <person name="Ovchinikova G."/>
            <person name="Pati A."/>
            <person name="Mikhailova N."/>
            <person name="Chen A."/>
            <person name="Palaniappan K."/>
            <person name="Land M."/>
            <person name="Hauser L."/>
            <person name="Chang Y.J."/>
            <person name="Jeffries C.D."/>
            <person name="Chain P."/>
            <person name="Rohde M."/>
            <person name="Goker M."/>
            <person name="Bristow J."/>
            <person name="Eisen J.A."/>
            <person name="Markowitz V."/>
            <person name="Hugenholtz P."/>
            <person name="Kyrpides N.C."/>
            <person name="Klenk H.P."/>
            <person name="Lapidus A."/>
        </authorList>
    </citation>
    <scope>NUCLEOTIDE SEQUENCE [LARGE SCALE GENOMIC DNA]</scope>
    <source>
        <strain evidence="4">ATCC 27377 / DSM 6068 / ICPB 4128</strain>
    </source>
</reference>
<dbReference type="AlphaFoldDB" id="D2QW38"/>